<proteinExistence type="predicted"/>
<feature type="transmembrane region" description="Helical" evidence="2">
    <location>
        <begin position="639"/>
        <end position="659"/>
    </location>
</feature>
<gene>
    <name evidence="3" type="ORF">L9F63_018619</name>
</gene>
<organism evidence="3 4">
    <name type="scientific">Diploptera punctata</name>
    <name type="common">Pacific beetle cockroach</name>
    <dbReference type="NCBI Taxonomy" id="6984"/>
    <lineage>
        <taxon>Eukaryota</taxon>
        <taxon>Metazoa</taxon>
        <taxon>Ecdysozoa</taxon>
        <taxon>Arthropoda</taxon>
        <taxon>Hexapoda</taxon>
        <taxon>Insecta</taxon>
        <taxon>Pterygota</taxon>
        <taxon>Neoptera</taxon>
        <taxon>Polyneoptera</taxon>
        <taxon>Dictyoptera</taxon>
        <taxon>Blattodea</taxon>
        <taxon>Blaberoidea</taxon>
        <taxon>Blaberidae</taxon>
        <taxon>Diplopterinae</taxon>
        <taxon>Diploptera</taxon>
    </lineage>
</organism>
<name>A0AAD7ZW03_DIPPU</name>
<sequence>MQDGSILGRNPGSRMGSSLWFDNTANSWWLFGGRQIPVRNNTKLKIYTDLWRYDTINRNWNRIFPNDRLKSLVGGMITLRTSLFNDGHIRKSSNYSRNPGVVLCGRSEGKNLDERSLAVYGPRSSRSDTVWQLELKDKQWTAYVCCCDNTERSAIQSVKNTSSMPTGTVRHESNAERNYTIVHGKIKDENCNDTIKMIHKMKEDINKSNSDNIKNNTKKLTNENHSIIKDFIKSDGIKSNAWNKKTHFNTDNTVTESSATTTQIIITTKEDHSHSIDNDTIQGLNSSNNKTPKDESSDVNQTTFDNDKHCLPELENENIDVLERNATNISSEDSQSLHSHKIEERDANDDVSMQYEKKQKSELDGKTNDSNQAFCPDFETYSGSNERSKGQPVAWCDTTKEFLVALDLKVLPLTLWQFDLKTSHWTQQKVDIEDGILWPGCSSGIRYASTSSSVYILCLPYGSTKPTSTRLVYKLDANNCSLQASGQLQLNNMFDTPEGNAMWNDETKTILQTIDADYNKTLLLIAYDKLLDIWVLDRSRDRPYFVQVDNIWRGSALKWFRAYDAPFYNLQMAGQSWLLPNPRQVTDYWPHERGRFIIRLIDQSSSPLKEELHTLDIKNNTDSSLPILQHHQTQDGIKALVFFALSLSIFAIFGMAVFVRRCVTCPPQSWPLRNDDGNKTTPPVIRYSVIPDDLAYPVA</sequence>
<protein>
    <submittedName>
        <fullName evidence="3">Uncharacterized protein</fullName>
    </submittedName>
</protein>
<feature type="region of interest" description="Disordered" evidence="1">
    <location>
        <begin position="327"/>
        <end position="369"/>
    </location>
</feature>
<dbReference type="AlphaFoldDB" id="A0AAD7ZW03"/>
<accession>A0AAD7ZW03</accession>
<keyword evidence="4" id="KW-1185">Reference proteome</keyword>
<keyword evidence="2" id="KW-0472">Membrane</keyword>
<evidence type="ECO:0000313" key="3">
    <source>
        <dbReference type="EMBL" id="KAJ9587944.1"/>
    </source>
</evidence>
<dbReference type="Proteomes" id="UP001233999">
    <property type="component" value="Unassembled WGS sequence"/>
</dbReference>
<dbReference type="Gene3D" id="2.120.10.80">
    <property type="entry name" value="Kelch-type beta propeller"/>
    <property type="match status" value="1"/>
</dbReference>
<reference evidence="3" key="1">
    <citation type="journal article" date="2023" name="IScience">
        <title>Live-bearing cockroach genome reveals convergent evolutionary mechanisms linked to viviparity in insects and beyond.</title>
        <authorList>
            <person name="Fouks B."/>
            <person name="Harrison M.C."/>
            <person name="Mikhailova A.A."/>
            <person name="Marchal E."/>
            <person name="English S."/>
            <person name="Carruthers M."/>
            <person name="Jennings E.C."/>
            <person name="Chiamaka E.L."/>
            <person name="Frigard R.A."/>
            <person name="Pippel M."/>
            <person name="Attardo G.M."/>
            <person name="Benoit J.B."/>
            <person name="Bornberg-Bauer E."/>
            <person name="Tobe S.S."/>
        </authorList>
    </citation>
    <scope>NUCLEOTIDE SEQUENCE</scope>
    <source>
        <strain evidence="3">Stay&amp;Tobe</strain>
    </source>
</reference>
<evidence type="ECO:0000256" key="1">
    <source>
        <dbReference type="SAM" id="MobiDB-lite"/>
    </source>
</evidence>
<evidence type="ECO:0000313" key="4">
    <source>
        <dbReference type="Proteomes" id="UP001233999"/>
    </source>
</evidence>
<keyword evidence="2" id="KW-1133">Transmembrane helix</keyword>
<dbReference type="InterPro" id="IPR015915">
    <property type="entry name" value="Kelch-typ_b-propeller"/>
</dbReference>
<comment type="caution">
    <text evidence="3">The sequence shown here is derived from an EMBL/GenBank/DDBJ whole genome shotgun (WGS) entry which is preliminary data.</text>
</comment>
<evidence type="ECO:0000256" key="2">
    <source>
        <dbReference type="SAM" id="Phobius"/>
    </source>
</evidence>
<dbReference type="EMBL" id="JASPKZ010006046">
    <property type="protein sequence ID" value="KAJ9587944.1"/>
    <property type="molecule type" value="Genomic_DNA"/>
</dbReference>
<feature type="region of interest" description="Disordered" evidence="1">
    <location>
        <begin position="269"/>
        <end position="312"/>
    </location>
</feature>
<keyword evidence="2" id="KW-0812">Transmembrane</keyword>
<feature type="compositionally biased region" description="Polar residues" evidence="1">
    <location>
        <begin position="327"/>
        <end position="337"/>
    </location>
</feature>
<feature type="compositionally biased region" description="Basic and acidic residues" evidence="1">
    <location>
        <begin position="355"/>
        <end position="367"/>
    </location>
</feature>
<feature type="compositionally biased region" description="Polar residues" evidence="1">
    <location>
        <begin position="278"/>
        <end position="290"/>
    </location>
</feature>
<reference evidence="3" key="2">
    <citation type="submission" date="2023-05" db="EMBL/GenBank/DDBJ databases">
        <authorList>
            <person name="Fouks B."/>
        </authorList>
    </citation>
    <scope>NUCLEOTIDE SEQUENCE</scope>
    <source>
        <strain evidence="3">Stay&amp;Tobe</strain>
        <tissue evidence="3">Testes</tissue>
    </source>
</reference>